<proteinExistence type="predicted"/>
<gene>
    <name evidence="1" type="ORF">OOJ96_21400</name>
</gene>
<protein>
    <submittedName>
        <fullName evidence="1">Uncharacterized protein</fullName>
    </submittedName>
</protein>
<keyword evidence="2" id="KW-1185">Reference proteome</keyword>
<dbReference type="Proteomes" id="UP001637618">
    <property type="component" value="Unassembled WGS sequence"/>
</dbReference>
<evidence type="ECO:0000313" key="1">
    <source>
        <dbReference type="EMBL" id="MFO2479948.1"/>
    </source>
</evidence>
<sequence length="195" mass="20375">MAILSKTAAFLTLTLAVGFGVSQGVWAAKPTAQETATQAISTLDGKFTFNLPAAYVAETLSTGDEAHGTAGTRGTMYTNQAGKSVVIVAETVRNDGITIQDNDPQFLDGAVAGFVKDQSAALPDFKKQNEQKLTVKGLGLRQVDSTATMGGGETLNSTFLAGSGNRLLVIQAISRADDTKGHGLMVKQITGRKRP</sequence>
<reference evidence="1" key="1">
    <citation type="submission" date="2022-11" db="EMBL/GenBank/DDBJ databases">
        <title>Draft genome sequences of strains of Pseudomonas imrae sp. nov.</title>
        <authorList>
            <person name="Salva Serra F."/>
            <person name="Nimje P."/>
            <person name="Moore E.R.B."/>
            <person name="Marathe N.P."/>
        </authorList>
    </citation>
    <scope>NUCLEOTIDE SEQUENCE</scope>
    <source>
        <strain evidence="1">15FMM2</strain>
    </source>
</reference>
<evidence type="ECO:0000313" key="2">
    <source>
        <dbReference type="Proteomes" id="UP001637618"/>
    </source>
</evidence>
<name>A0ACC7PI62_9PSED</name>
<accession>A0ACC7PI62</accession>
<dbReference type="EMBL" id="JAPEQY010000019">
    <property type="protein sequence ID" value="MFO2479948.1"/>
    <property type="molecule type" value="Genomic_DNA"/>
</dbReference>
<organism evidence="1 2">
    <name type="scientific">Pseudomonas imrae</name>
    <dbReference type="NCBI Taxonomy" id="2992837"/>
    <lineage>
        <taxon>Bacteria</taxon>
        <taxon>Pseudomonadati</taxon>
        <taxon>Pseudomonadota</taxon>
        <taxon>Gammaproteobacteria</taxon>
        <taxon>Pseudomonadales</taxon>
        <taxon>Pseudomonadaceae</taxon>
        <taxon>Pseudomonas</taxon>
    </lineage>
</organism>
<comment type="caution">
    <text evidence="1">The sequence shown here is derived from an EMBL/GenBank/DDBJ whole genome shotgun (WGS) entry which is preliminary data.</text>
</comment>